<dbReference type="SUPFAM" id="SSF47090">
    <property type="entry name" value="PGBD-like"/>
    <property type="match status" value="1"/>
</dbReference>
<feature type="chain" id="PRO_5017819715" description="L,D-TPase catalytic domain-containing protein" evidence="8">
    <location>
        <begin position="23"/>
        <end position="521"/>
    </location>
</feature>
<dbReference type="GO" id="GO:0008360">
    <property type="term" value="P:regulation of cell shape"/>
    <property type="evidence" value="ECO:0007669"/>
    <property type="project" value="UniProtKB-UniRule"/>
</dbReference>
<dbReference type="InterPro" id="IPR036366">
    <property type="entry name" value="PGBDSf"/>
</dbReference>
<feature type="active site" description="Proton donor/acceptor" evidence="7">
    <location>
        <position position="426"/>
    </location>
</feature>
<dbReference type="Gene3D" id="1.10.101.10">
    <property type="entry name" value="PGBD-like superfamily/PGBD"/>
    <property type="match status" value="1"/>
</dbReference>
<dbReference type="PANTHER" id="PTHR41533">
    <property type="entry name" value="L,D-TRANSPEPTIDASE HI_1667-RELATED"/>
    <property type="match status" value="1"/>
</dbReference>
<dbReference type="GO" id="GO:0071555">
    <property type="term" value="P:cell wall organization"/>
    <property type="evidence" value="ECO:0007669"/>
    <property type="project" value="UniProtKB-UniRule"/>
</dbReference>
<dbReference type="Pfam" id="PF20142">
    <property type="entry name" value="Scaffold"/>
    <property type="match status" value="1"/>
</dbReference>
<dbReference type="AlphaFoldDB" id="A0A3E1Y5C6"/>
<keyword evidence="6 7" id="KW-0961">Cell wall biogenesis/degradation</keyword>
<name>A0A3E1Y5C6_9BACT</name>
<dbReference type="GO" id="GO:0004180">
    <property type="term" value="F:carboxypeptidase activity"/>
    <property type="evidence" value="ECO:0007669"/>
    <property type="project" value="UniProtKB-ARBA"/>
</dbReference>
<keyword evidence="4 7" id="KW-0133">Cell shape</keyword>
<dbReference type="Gene3D" id="2.40.440.10">
    <property type="entry name" value="L,D-transpeptidase catalytic domain-like"/>
    <property type="match status" value="1"/>
</dbReference>
<dbReference type="PROSITE" id="PS52029">
    <property type="entry name" value="LD_TPASE"/>
    <property type="match status" value="1"/>
</dbReference>
<evidence type="ECO:0000256" key="5">
    <source>
        <dbReference type="ARBA" id="ARBA00022984"/>
    </source>
</evidence>
<dbReference type="OrthoDB" id="9778545at2"/>
<reference evidence="10 11" key="1">
    <citation type="submission" date="2018-07" db="EMBL/GenBank/DDBJ databases">
        <title>Chitinophaga K2CV101002-2 sp. nov., isolated from a monsoon evergreen broad-leaved forest soil.</title>
        <authorList>
            <person name="Lv Y."/>
        </authorList>
    </citation>
    <scope>NUCLEOTIDE SEQUENCE [LARGE SCALE GENOMIC DNA]</scope>
    <source>
        <strain evidence="10 11">GDMCC 1.1288</strain>
    </source>
</reference>
<comment type="caution">
    <text evidence="10">The sequence shown here is derived from an EMBL/GenBank/DDBJ whole genome shotgun (WGS) entry which is preliminary data.</text>
</comment>
<dbReference type="InterPro" id="IPR036365">
    <property type="entry name" value="PGBD-like_sf"/>
</dbReference>
<dbReference type="Proteomes" id="UP000260644">
    <property type="component" value="Unassembled WGS sequence"/>
</dbReference>
<protein>
    <recommendedName>
        <fullName evidence="9">L,D-TPase catalytic domain-containing protein</fullName>
    </recommendedName>
</protein>
<dbReference type="GO" id="GO:0009252">
    <property type="term" value="P:peptidoglycan biosynthetic process"/>
    <property type="evidence" value="ECO:0007669"/>
    <property type="project" value="UniProtKB-UniPathway"/>
</dbReference>
<evidence type="ECO:0000313" key="10">
    <source>
        <dbReference type="EMBL" id="RFS19697.1"/>
    </source>
</evidence>
<keyword evidence="11" id="KW-1185">Reference proteome</keyword>
<dbReference type="SUPFAM" id="SSF141523">
    <property type="entry name" value="L,D-transpeptidase catalytic domain-like"/>
    <property type="match status" value="1"/>
</dbReference>
<dbReference type="PROSITE" id="PS51257">
    <property type="entry name" value="PROKAR_LIPOPROTEIN"/>
    <property type="match status" value="1"/>
</dbReference>
<dbReference type="UniPathway" id="UPA00219"/>
<dbReference type="InterPro" id="IPR038063">
    <property type="entry name" value="Transpep_catalytic_dom"/>
</dbReference>
<keyword evidence="3" id="KW-0808">Transferase</keyword>
<dbReference type="InterPro" id="IPR052905">
    <property type="entry name" value="LD-transpeptidase_YkuD-like"/>
</dbReference>
<feature type="active site" description="Nucleophile" evidence="7">
    <location>
        <position position="445"/>
    </location>
</feature>
<dbReference type="PANTHER" id="PTHR41533:SF2">
    <property type="entry name" value="BLR7131 PROTEIN"/>
    <property type="match status" value="1"/>
</dbReference>
<dbReference type="Pfam" id="PF03734">
    <property type="entry name" value="YkuD"/>
    <property type="match status" value="1"/>
</dbReference>
<dbReference type="InterPro" id="IPR045380">
    <property type="entry name" value="LD_TPept_scaffold_dom"/>
</dbReference>
<keyword evidence="5 7" id="KW-0573">Peptidoglycan synthesis</keyword>
<evidence type="ECO:0000256" key="4">
    <source>
        <dbReference type="ARBA" id="ARBA00022960"/>
    </source>
</evidence>
<evidence type="ECO:0000256" key="6">
    <source>
        <dbReference type="ARBA" id="ARBA00023316"/>
    </source>
</evidence>
<dbReference type="CDD" id="cd16913">
    <property type="entry name" value="YkuD_like"/>
    <property type="match status" value="1"/>
</dbReference>
<evidence type="ECO:0000256" key="7">
    <source>
        <dbReference type="PROSITE-ProRule" id="PRU01373"/>
    </source>
</evidence>
<evidence type="ECO:0000256" key="2">
    <source>
        <dbReference type="ARBA" id="ARBA00005992"/>
    </source>
</evidence>
<organism evidence="10 11">
    <name type="scientific">Chitinophaga silvatica</name>
    <dbReference type="NCBI Taxonomy" id="2282649"/>
    <lineage>
        <taxon>Bacteria</taxon>
        <taxon>Pseudomonadati</taxon>
        <taxon>Bacteroidota</taxon>
        <taxon>Chitinophagia</taxon>
        <taxon>Chitinophagales</taxon>
        <taxon>Chitinophagaceae</taxon>
        <taxon>Chitinophaga</taxon>
    </lineage>
</organism>
<comment type="pathway">
    <text evidence="1 7">Cell wall biogenesis; peptidoglycan biosynthesis.</text>
</comment>
<evidence type="ECO:0000256" key="8">
    <source>
        <dbReference type="SAM" id="SignalP"/>
    </source>
</evidence>
<evidence type="ECO:0000256" key="3">
    <source>
        <dbReference type="ARBA" id="ARBA00022679"/>
    </source>
</evidence>
<dbReference type="InterPro" id="IPR005490">
    <property type="entry name" value="LD_TPept_cat_dom"/>
</dbReference>
<evidence type="ECO:0000313" key="11">
    <source>
        <dbReference type="Proteomes" id="UP000260644"/>
    </source>
</evidence>
<comment type="similarity">
    <text evidence="2">Belongs to the YkuD family.</text>
</comment>
<dbReference type="GO" id="GO:0016740">
    <property type="term" value="F:transferase activity"/>
    <property type="evidence" value="ECO:0007669"/>
    <property type="project" value="UniProtKB-KW"/>
</dbReference>
<evidence type="ECO:0000259" key="9">
    <source>
        <dbReference type="PROSITE" id="PS52029"/>
    </source>
</evidence>
<sequence>MRRLLLFALTGLLACDAPPSPAADPVVTEVRKVEITPRNTSITKENAYNNLFLDSARIAKFISEQHLDPETTDRMWSFYNARNYEYAWLDSLGAVEQVAAFRSLYTYSKDSSSNKTLDRQIDALVDDDDMQVTENNQAMMNTELQLTLRLINHFKVTNGSIEQLEHMIPAQKYPVMVLADSMLLVSNEEFPAVAPMKEPLRAYMQYVKNGGWKTVSSVKSLRKGQSSPEIPAIKNRLQMTGELQQNDSTALFNEELENAVNNFRETHGMSQNGVINDSVIRQMNVPADKRLAQILVNMERMKWMPPTPEGRMILVNIPAFTLHASEGSRKLFDMPIVVGKEGHSTTMFAGFLNQVVFSPYWNIPRSIVRKEILPAMSRNHGYLASRNMEITGHAGGLPVIRQRPGARNALGRVKFLFPNSYNIYFHDTPDKSLFQRDNRAYSHGCIRLKDPVDMAKYVLDDAPEWTDDKIDAAMKSGRQRFVPVKHPVPVIITYYTAWMQDGALHFADDVYDHDTRFLSKL</sequence>
<keyword evidence="8" id="KW-0732">Signal</keyword>
<gene>
    <name evidence="10" type="ORF">DVR12_21575</name>
</gene>
<evidence type="ECO:0000256" key="1">
    <source>
        <dbReference type="ARBA" id="ARBA00004752"/>
    </source>
</evidence>
<dbReference type="RefSeq" id="WP_116977884.1">
    <property type="nucleotide sequence ID" value="NZ_QPMM01000012.1"/>
</dbReference>
<feature type="signal peptide" evidence="8">
    <location>
        <begin position="1"/>
        <end position="22"/>
    </location>
</feature>
<feature type="domain" description="L,D-TPase catalytic" evidence="9">
    <location>
        <begin position="311"/>
        <end position="473"/>
    </location>
</feature>
<dbReference type="EMBL" id="QPMM01000012">
    <property type="protein sequence ID" value="RFS19697.1"/>
    <property type="molecule type" value="Genomic_DNA"/>
</dbReference>
<proteinExistence type="inferred from homology"/>
<accession>A0A3E1Y5C6</accession>